<dbReference type="OrthoDB" id="893724at2"/>
<reference evidence="1 2" key="1">
    <citation type="submission" date="2018-08" db="EMBL/GenBank/DDBJ databases">
        <title>Mucilaginibacter sp. MYSH2.</title>
        <authorList>
            <person name="Seo T."/>
        </authorList>
    </citation>
    <scope>NUCLEOTIDE SEQUENCE [LARGE SCALE GENOMIC DNA]</scope>
    <source>
        <strain evidence="1 2">MYSH2</strain>
    </source>
</reference>
<evidence type="ECO:0000313" key="1">
    <source>
        <dbReference type="EMBL" id="RFZ95337.1"/>
    </source>
</evidence>
<evidence type="ECO:0000313" key="2">
    <source>
        <dbReference type="Proteomes" id="UP000264217"/>
    </source>
</evidence>
<accession>A0A372P0T2</accession>
<sequence length="242" mass="27207">MKQPLALLVIFSLLFASCKKDKQNTSPQTEPTRPDRGIEAVTDSVSFTVNGVVYNANTVNTFNTFGNGGVNQKLIDPNAAPPKLYELSQDPDSVLYFKSNKISSDKLNFEVSFLKKYLKTDMVKAWAGLMYDVPSTKEMLTLFDIGKHPYSEDFHREQNMNGIALQIYVDGGAYVSYCPLPMQTASKLEKGFQKGNFEIISLVKNNKGGYNLEATFDAQLFKEFDENDHITAEKGYLRLNIH</sequence>
<comment type="caution">
    <text evidence="1">The sequence shown here is derived from an EMBL/GenBank/DDBJ whole genome shotgun (WGS) entry which is preliminary data.</text>
</comment>
<gene>
    <name evidence="1" type="ORF">D0C36_07350</name>
</gene>
<dbReference type="PROSITE" id="PS51257">
    <property type="entry name" value="PROKAR_LIPOPROTEIN"/>
    <property type="match status" value="1"/>
</dbReference>
<organism evidence="1 2">
    <name type="scientific">Mucilaginibacter conchicola</name>
    <dbReference type="NCBI Taxonomy" id="2303333"/>
    <lineage>
        <taxon>Bacteria</taxon>
        <taxon>Pseudomonadati</taxon>
        <taxon>Bacteroidota</taxon>
        <taxon>Sphingobacteriia</taxon>
        <taxon>Sphingobacteriales</taxon>
        <taxon>Sphingobacteriaceae</taxon>
        <taxon>Mucilaginibacter</taxon>
    </lineage>
</organism>
<evidence type="ECO:0008006" key="3">
    <source>
        <dbReference type="Google" id="ProtNLM"/>
    </source>
</evidence>
<dbReference type="RefSeq" id="WP_117390901.1">
    <property type="nucleotide sequence ID" value="NZ_QWDC01000001.1"/>
</dbReference>
<keyword evidence="2" id="KW-1185">Reference proteome</keyword>
<protein>
    <recommendedName>
        <fullName evidence="3">Lipoprotein</fullName>
    </recommendedName>
</protein>
<proteinExistence type="predicted"/>
<dbReference type="EMBL" id="QWDC01000001">
    <property type="protein sequence ID" value="RFZ95337.1"/>
    <property type="molecule type" value="Genomic_DNA"/>
</dbReference>
<dbReference type="Proteomes" id="UP000264217">
    <property type="component" value="Unassembled WGS sequence"/>
</dbReference>
<name>A0A372P0T2_9SPHI</name>
<dbReference type="AlphaFoldDB" id="A0A372P0T2"/>